<name>A0A6I4T505_9SPHN</name>
<dbReference type="OrthoDB" id="7592047at2"/>
<sequence length="391" mass="42165">MALLDRLRTAFKSGASARAPVSGALFSPWSVPYAAARPTYAQSARRAFCDNPVAQRAVKIVAEALGTVPLKTAHDDVRRLITARSAGQPLLETLAAQMLLHGNAYVQILRNAEAQPVELFALRPERVSVVPDADGWPRAYRYRAGDTALDLALENAEGWPDIVPIRSFHPVDDHYGAGGLDAAEQSVAIHNAAARWNLSLLENAARPSGALVHEQADHAPMSAAQMDQLRQELTALFQGGENAGRPMVLEGGLRWQPISLSPADMDFATLKSAAARDIALAFGVPPMLLGLPGDNTYANYREANRALWRLTILPLADKILAALTQALEGQFADLELTVDLDRIPALSEDREKLWAQVSGADFLSASEKRSLLGLAEKGQPVRGQTIKGARP</sequence>
<protein>
    <submittedName>
        <fullName evidence="1">Phage portal protein</fullName>
    </submittedName>
</protein>
<keyword evidence="2" id="KW-1185">Reference proteome</keyword>
<dbReference type="Proteomes" id="UP000438476">
    <property type="component" value="Unassembled WGS sequence"/>
</dbReference>
<evidence type="ECO:0000313" key="2">
    <source>
        <dbReference type="Proteomes" id="UP000438476"/>
    </source>
</evidence>
<dbReference type="Pfam" id="PF04860">
    <property type="entry name" value="Phage_portal"/>
    <property type="match status" value="1"/>
</dbReference>
<dbReference type="AlphaFoldDB" id="A0A6I4T505"/>
<proteinExistence type="predicted"/>
<organism evidence="1 2">
    <name type="scientific">Altericroceibacterium endophyticum</name>
    <dbReference type="NCBI Taxonomy" id="1808508"/>
    <lineage>
        <taxon>Bacteria</taxon>
        <taxon>Pseudomonadati</taxon>
        <taxon>Pseudomonadota</taxon>
        <taxon>Alphaproteobacteria</taxon>
        <taxon>Sphingomonadales</taxon>
        <taxon>Erythrobacteraceae</taxon>
        <taxon>Altericroceibacterium</taxon>
    </lineage>
</organism>
<dbReference type="RefSeq" id="WP_160735878.1">
    <property type="nucleotide sequence ID" value="NZ_WTYT01000002.1"/>
</dbReference>
<dbReference type="NCBIfam" id="TIGR01537">
    <property type="entry name" value="portal_HK97"/>
    <property type="match status" value="1"/>
</dbReference>
<gene>
    <name evidence="1" type="ORF">GRI91_06960</name>
</gene>
<reference evidence="1 2" key="1">
    <citation type="submission" date="2019-12" db="EMBL/GenBank/DDBJ databases">
        <title>Genomic-based taxomic classification of the family Erythrobacteraceae.</title>
        <authorList>
            <person name="Xu L."/>
        </authorList>
    </citation>
    <scope>NUCLEOTIDE SEQUENCE [LARGE SCALE GENOMIC DNA]</scope>
    <source>
        <strain evidence="1 2">LMG 29518</strain>
    </source>
</reference>
<evidence type="ECO:0000313" key="1">
    <source>
        <dbReference type="EMBL" id="MXO65489.1"/>
    </source>
</evidence>
<dbReference type="InterPro" id="IPR006427">
    <property type="entry name" value="Portal_HK97"/>
</dbReference>
<dbReference type="InterPro" id="IPR006944">
    <property type="entry name" value="Phage/GTA_portal"/>
</dbReference>
<accession>A0A6I4T505</accession>
<dbReference type="EMBL" id="WTYT01000002">
    <property type="protein sequence ID" value="MXO65489.1"/>
    <property type="molecule type" value="Genomic_DNA"/>
</dbReference>
<comment type="caution">
    <text evidence="1">The sequence shown here is derived from an EMBL/GenBank/DDBJ whole genome shotgun (WGS) entry which is preliminary data.</text>
</comment>